<accession>A0A058ZQJ3</accession>
<evidence type="ECO:0000259" key="4">
    <source>
        <dbReference type="Pfam" id="PF25954"/>
    </source>
</evidence>
<dbReference type="InterPro" id="IPR006143">
    <property type="entry name" value="RND_pump_MFP"/>
</dbReference>
<gene>
    <name evidence="5" type="ORF">ATO10_03700</name>
</gene>
<evidence type="ECO:0000256" key="1">
    <source>
        <dbReference type="ARBA" id="ARBA00009477"/>
    </source>
</evidence>
<dbReference type="GO" id="GO:1990281">
    <property type="term" value="C:efflux pump complex"/>
    <property type="evidence" value="ECO:0007669"/>
    <property type="project" value="TreeGrafter"/>
</dbReference>
<dbReference type="AlphaFoldDB" id="A0A058ZQJ3"/>
<dbReference type="STRING" id="1461693.ATO10_03700"/>
<organism evidence="5 6">
    <name type="scientific">Actibacterium atlanticum</name>
    <dbReference type="NCBI Taxonomy" id="1461693"/>
    <lineage>
        <taxon>Bacteria</taxon>
        <taxon>Pseudomonadati</taxon>
        <taxon>Pseudomonadota</taxon>
        <taxon>Alphaproteobacteria</taxon>
        <taxon>Rhodobacterales</taxon>
        <taxon>Roseobacteraceae</taxon>
        <taxon>Actibacterium</taxon>
    </lineage>
</organism>
<dbReference type="PATRIC" id="fig|1461693.3.peg.762"/>
<dbReference type="PANTHER" id="PTHR30469">
    <property type="entry name" value="MULTIDRUG RESISTANCE PROTEIN MDTA"/>
    <property type="match status" value="1"/>
</dbReference>
<dbReference type="Proteomes" id="UP000024836">
    <property type="component" value="Unassembled WGS sequence"/>
</dbReference>
<dbReference type="InterPro" id="IPR058625">
    <property type="entry name" value="MdtA-like_BSH"/>
</dbReference>
<name>A0A058ZQJ3_9RHOB</name>
<protein>
    <submittedName>
        <fullName evidence="5">RND family efflux transporter MFP subunit</fullName>
    </submittedName>
</protein>
<comment type="similarity">
    <text evidence="1">Belongs to the membrane fusion protein (MFP) (TC 8.A.1) family.</text>
</comment>
<dbReference type="InterPro" id="IPR058792">
    <property type="entry name" value="Beta-barrel_RND_2"/>
</dbReference>
<dbReference type="GO" id="GO:0015562">
    <property type="term" value="F:efflux transmembrane transporter activity"/>
    <property type="evidence" value="ECO:0007669"/>
    <property type="project" value="TreeGrafter"/>
</dbReference>
<feature type="domain" description="CusB-like beta-barrel" evidence="4">
    <location>
        <begin position="261"/>
        <end position="328"/>
    </location>
</feature>
<dbReference type="NCBIfam" id="TIGR01730">
    <property type="entry name" value="RND_mfp"/>
    <property type="match status" value="1"/>
</dbReference>
<dbReference type="Gene3D" id="2.40.420.20">
    <property type="match status" value="1"/>
</dbReference>
<dbReference type="OrthoDB" id="9806939at2"/>
<comment type="caution">
    <text evidence="5">The sequence shown here is derived from an EMBL/GenBank/DDBJ whole genome shotgun (WGS) entry which is preliminary data.</text>
</comment>
<dbReference type="Gene3D" id="2.40.50.100">
    <property type="match status" value="1"/>
</dbReference>
<dbReference type="Gene3D" id="2.40.30.170">
    <property type="match status" value="1"/>
</dbReference>
<keyword evidence="2" id="KW-0175">Coiled coil</keyword>
<evidence type="ECO:0000259" key="3">
    <source>
        <dbReference type="Pfam" id="PF25917"/>
    </source>
</evidence>
<proteinExistence type="inferred from homology"/>
<reference evidence="5 6" key="1">
    <citation type="submission" date="2013-04" db="EMBL/GenBank/DDBJ databases">
        <title>Shimia sp. 22II-S11-Z10 Genome Sequencing.</title>
        <authorList>
            <person name="Lai Q."/>
            <person name="Li G."/>
            <person name="Shao Z."/>
        </authorList>
    </citation>
    <scope>NUCLEOTIDE SEQUENCE [LARGE SCALE GENOMIC DNA]</scope>
    <source>
        <strain evidence="6">22II-S11-Z10</strain>
    </source>
</reference>
<evidence type="ECO:0000313" key="6">
    <source>
        <dbReference type="Proteomes" id="UP000024836"/>
    </source>
</evidence>
<dbReference type="PANTHER" id="PTHR30469:SF29">
    <property type="entry name" value="BLR2860 PROTEIN"/>
    <property type="match status" value="1"/>
</dbReference>
<sequence>MRIISFITAALVIVALYMLVLKRDDVLDFAGRDIPEEAQNETPAEETPADQVSAVPVVAVHSSASAIAEFVKVRGQTEAARQVAVLAETSGRVISAPLRKGQLVAEDQVLCEIDPGTRDANLAQAQAALLQARAGLPEAQARLTGAQSSLSEAEINDRAAIELRKSGYASETRAASTAAAVSSAQAGIESAKAGLDAARAGISAAEAAVAAAQKEIERLTITAPFAGVLETDSAELGTLLQPGAVCATVIQLDTIKLVGFVPETEVNKVTLGSMGGARLSTGTEVSGMVSFLGRSADPVTRTFRVEVEIPNPDLAIRDGQTVEMVLSSGDAQAHLLPQSALTLDDTGAVGVRIIDAGNLAQFVPVKILRDSADGIWVQGPADQVDVITIGQEYVIDGVPVAPSFESLTQ</sequence>
<dbReference type="eggNOG" id="COG0845">
    <property type="taxonomic scope" value="Bacteria"/>
</dbReference>
<feature type="domain" description="Multidrug resistance protein MdtA-like barrel-sandwich hybrid" evidence="3">
    <location>
        <begin position="81"/>
        <end position="248"/>
    </location>
</feature>
<dbReference type="SUPFAM" id="SSF111369">
    <property type="entry name" value="HlyD-like secretion proteins"/>
    <property type="match status" value="1"/>
</dbReference>
<dbReference type="Pfam" id="PF25917">
    <property type="entry name" value="BSH_RND"/>
    <property type="match status" value="1"/>
</dbReference>
<dbReference type="RefSeq" id="WP_035248102.1">
    <property type="nucleotide sequence ID" value="NZ_AQQY01000001.1"/>
</dbReference>
<keyword evidence="6" id="KW-1185">Reference proteome</keyword>
<dbReference type="Pfam" id="PF25954">
    <property type="entry name" value="Beta-barrel_RND_2"/>
    <property type="match status" value="1"/>
</dbReference>
<evidence type="ECO:0000313" key="5">
    <source>
        <dbReference type="EMBL" id="KCV83834.1"/>
    </source>
</evidence>
<dbReference type="Gene3D" id="1.10.287.470">
    <property type="entry name" value="Helix hairpin bin"/>
    <property type="match status" value="1"/>
</dbReference>
<feature type="coiled-coil region" evidence="2">
    <location>
        <begin position="195"/>
        <end position="222"/>
    </location>
</feature>
<evidence type="ECO:0000256" key="2">
    <source>
        <dbReference type="SAM" id="Coils"/>
    </source>
</evidence>
<dbReference type="EMBL" id="AQQY01000001">
    <property type="protein sequence ID" value="KCV83834.1"/>
    <property type="molecule type" value="Genomic_DNA"/>
</dbReference>